<proteinExistence type="predicted"/>
<dbReference type="EMBL" id="ML220129">
    <property type="protein sequence ID" value="TGZ79695.1"/>
    <property type="molecule type" value="Genomic_DNA"/>
</dbReference>
<name>A0A4V3SIE1_9PEZI</name>
<dbReference type="InParanoid" id="A0A4V3SIE1"/>
<dbReference type="Proteomes" id="UP000298138">
    <property type="component" value="Unassembled WGS sequence"/>
</dbReference>
<keyword evidence="1" id="KW-1133">Transmembrane helix</keyword>
<sequence length="128" mass="14057">MIIITIICQFSFFFFFVSYHLMFRFIAVLYFIPDPDSGVISLSFSCFFACTTTLLWKLITINSVSSTQFSLSLSISPLTTPLSVLSSGGGGYRGFADPARGPVSSALALVVHRDSRCIGTAALGYHYW</sequence>
<protein>
    <submittedName>
        <fullName evidence="2">Uncharacterized protein</fullName>
    </submittedName>
</protein>
<evidence type="ECO:0000313" key="3">
    <source>
        <dbReference type="Proteomes" id="UP000298138"/>
    </source>
</evidence>
<dbReference type="AlphaFoldDB" id="A0A4V3SIE1"/>
<organism evidence="2 3">
    <name type="scientific">Ascodesmis nigricans</name>
    <dbReference type="NCBI Taxonomy" id="341454"/>
    <lineage>
        <taxon>Eukaryota</taxon>
        <taxon>Fungi</taxon>
        <taxon>Dikarya</taxon>
        <taxon>Ascomycota</taxon>
        <taxon>Pezizomycotina</taxon>
        <taxon>Pezizomycetes</taxon>
        <taxon>Pezizales</taxon>
        <taxon>Ascodesmidaceae</taxon>
        <taxon>Ascodesmis</taxon>
    </lineage>
</organism>
<reference evidence="2 3" key="1">
    <citation type="submission" date="2019-04" db="EMBL/GenBank/DDBJ databases">
        <title>Comparative genomics and transcriptomics to analyze fruiting body development in filamentous ascomycetes.</title>
        <authorList>
            <consortium name="DOE Joint Genome Institute"/>
            <person name="Lutkenhaus R."/>
            <person name="Traeger S."/>
            <person name="Breuer J."/>
            <person name="Kuo A."/>
            <person name="Lipzen A."/>
            <person name="Pangilinan J."/>
            <person name="Dilworth D."/>
            <person name="Sandor L."/>
            <person name="Poggeler S."/>
            <person name="Barry K."/>
            <person name="Grigoriev I.V."/>
            <person name="Nowrousian M."/>
        </authorList>
    </citation>
    <scope>NUCLEOTIDE SEQUENCE [LARGE SCALE GENOMIC DNA]</scope>
    <source>
        <strain evidence="2 3">CBS 389.68</strain>
    </source>
</reference>
<keyword evidence="1" id="KW-0812">Transmembrane</keyword>
<keyword evidence="1" id="KW-0472">Membrane</keyword>
<feature type="transmembrane region" description="Helical" evidence="1">
    <location>
        <begin position="38"/>
        <end position="59"/>
    </location>
</feature>
<accession>A0A4V3SIE1</accession>
<gene>
    <name evidence="2" type="ORF">EX30DRAFT_73160</name>
</gene>
<keyword evidence="3" id="KW-1185">Reference proteome</keyword>
<evidence type="ECO:0000313" key="2">
    <source>
        <dbReference type="EMBL" id="TGZ79695.1"/>
    </source>
</evidence>
<feature type="transmembrane region" description="Helical" evidence="1">
    <location>
        <begin position="12"/>
        <end position="32"/>
    </location>
</feature>
<evidence type="ECO:0000256" key="1">
    <source>
        <dbReference type="SAM" id="Phobius"/>
    </source>
</evidence>